<name>A0A833H2S2_9LEPT</name>
<evidence type="ECO:0000256" key="1">
    <source>
        <dbReference type="SAM" id="Phobius"/>
    </source>
</evidence>
<dbReference type="EMBL" id="WBUI01000005">
    <property type="protein sequence ID" value="KAB2933556.1"/>
    <property type="molecule type" value="Genomic_DNA"/>
</dbReference>
<reference evidence="2 3" key="1">
    <citation type="submission" date="2019-10" db="EMBL/GenBank/DDBJ databases">
        <title>Extracellular Electron Transfer in a Candidatus Methanoperedens spp. Enrichment Culture.</title>
        <authorList>
            <person name="Berger S."/>
            <person name="Rangel Shaw D."/>
            <person name="Berben T."/>
            <person name="In 'T Zandt M."/>
            <person name="Frank J."/>
            <person name="Reimann J."/>
            <person name="Jetten M.S.M."/>
            <person name="Welte C.U."/>
        </authorList>
    </citation>
    <scope>NUCLEOTIDE SEQUENCE [LARGE SCALE GENOMIC DNA]</scope>
    <source>
        <strain evidence="2">SB12</strain>
    </source>
</reference>
<keyword evidence="1" id="KW-0472">Membrane</keyword>
<keyword evidence="1" id="KW-0812">Transmembrane</keyword>
<keyword evidence="1" id="KW-1133">Transmembrane helix</keyword>
<gene>
    <name evidence="2" type="ORF">F9K24_06830</name>
</gene>
<dbReference type="PANTHER" id="PTHR37314">
    <property type="entry name" value="SLR0142 PROTEIN"/>
    <property type="match status" value="1"/>
</dbReference>
<proteinExistence type="predicted"/>
<feature type="transmembrane region" description="Helical" evidence="1">
    <location>
        <begin position="20"/>
        <end position="46"/>
    </location>
</feature>
<dbReference type="Pfam" id="PF06912">
    <property type="entry name" value="DUF1275"/>
    <property type="match status" value="1"/>
</dbReference>
<feature type="transmembrane region" description="Helical" evidence="1">
    <location>
        <begin position="66"/>
        <end position="88"/>
    </location>
</feature>
<dbReference type="PANTHER" id="PTHR37314:SF4">
    <property type="entry name" value="UPF0700 TRANSMEMBRANE PROTEIN YOAK"/>
    <property type="match status" value="1"/>
</dbReference>
<feature type="transmembrane region" description="Helical" evidence="1">
    <location>
        <begin position="100"/>
        <end position="120"/>
    </location>
</feature>
<feature type="transmembrane region" description="Helical" evidence="1">
    <location>
        <begin position="140"/>
        <end position="163"/>
    </location>
</feature>
<sequence length="234" mass="25534">MNKTIPESARPEARLPQILLPGAFFLSFTAGFINVVSFLGLFHQAISHTTGNVTRLAASVASGKYAEAQTLVLIVLCFMIGASVSGYITHDSQFKPGRRYGVLLMIESAFIISAASLLLQNSVYGEYLLSMACGLQNAMATSYSGAVVRTTHMTGIITDLGILIGQMLRNRKVPLLRFSLFSILLLGFLSGGSIGQVFFQRMGFFALYAPALWLFIAGLIYFLLRIFRWKAIAA</sequence>
<dbReference type="AlphaFoldDB" id="A0A833H2S2"/>
<evidence type="ECO:0000313" key="3">
    <source>
        <dbReference type="Proteomes" id="UP000460298"/>
    </source>
</evidence>
<feature type="transmembrane region" description="Helical" evidence="1">
    <location>
        <begin position="175"/>
        <end position="199"/>
    </location>
</feature>
<comment type="caution">
    <text evidence="2">The sequence shown here is derived from an EMBL/GenBank/DDBJ whole genome shotgun (WGS) entry which is preliminary data.</text>
</comment>
<feature type="transmembrane region" description="Helical" evidence="1">
    <location>
        <begin position="205"/>
        <end position="224"/>
    </location>
</feature>
<evidence type="ECO:0000313" key="2">
    <source>
        <dbReference type="EMBL" id="KAB2933556.1"/>
    </source>
</evidence>
<accession>A0A833H2S2</accession>
<protein>
    <submittedName>
        <fullName evidence="2">DUF1275 domain-containing protein</fullName>
    </submittedName>
</protein>
<organism evidence="2 3">
    <name type="scientific">Leptonema illini</name>
    <dbReference type="NCBI Taxonomy" id="183"/>
    <lineage>
        <taxon>Bacteria</taxon>
        <taxon>Pseudomonadati</taxon>
        <taxon>Spirochaetota</taxon>
        <taxon>Spirochaetia</taxon>
        <taxon>Leptospirales</taxon>
        <taxon>Leptospiraceae</taxon>
        <taxon>Leptonema</taxon>
    </lineage>
</organism>
<dbReference type="Proteomes" id="UP000460298">
    <property type="component" value="Unassembled WGS sequence"/>
</dbReference>
<dbReference type="InterPro" id="IPR010699">
    <property type="entry name" value="DUF1275"/>
</dbReference>